<organism evidence="10 11">
    <name type="scientific">Coniella lustricola</name>
    <dbReference type="NCBI Taxonomy" id="2025994"/>
    <lineage>
        <taxon>Eukaryota</taxon>
        <taxon>Fungi</taxon>
        <taxon>Dikarya</taxon>
        <taxon>Ascomycota</taxon>
        <taxon>Pezizomycotina</taxon>
        <taxon>Sordariomycetes</taxon>
        <taxon>Sordariomycetidae</taxon>
        <taxon>Diaporthales</taxon>
        <taxon>Schizoparmaceae</taxon>
        <taxon>Coniella</taxon>
    </lineage>
</organism>
<feature type="transmembrane region" description="Helical" evidence="9">
    <location>
        <begin position="426"/>
        <end position="447"/>
    </location>
</feature>
<feature type="transmembrane region" description="Helical" evidence="9">
    <location>
        <begin position="55"/>
        <end position="76"/>
    </location>
</feature>
<evidence type="ECO:0000256" key="1">
    <source>
        <dbReference type="ARBA" id="ARBA00004141"/>
    </source>
</evidence>
<evidence type="ECO:0000256" key="4">
    <source>
        <dbReference type="ARBA" id="ARBA00022692"/>
    </source>
</evidence>
<protein>
    <submittedName>
        <fullName evidence="10">Urea transporter</fullName>
    </submittedName>
</protein>
<evidence type="ECO:0000256" key="9">
    <source>
        <dbReference type="SAM" id="Phobius"/>
    </source>
</evidence>
<feature type="compositionally biased region" description="Basic and acidic residues" evidence="8">
    <location>
        <begin position="685"/>
        <end position="696"/>
    </location>
</feature>
<dbReference type="GO" id="GO:0015204">
    <property type="term" value="F:urea transmembrane transporter activity"/>
    <property type="evidence" value="ECO:0007669"/>
    <property type="project" value="InterPro"/>
</dbReference>
<dbReference type="FunCoup" id="A0A2T2ZZJ3">
    <property type="interactions" value="784"/>
</dbReference>
<dbReference type="GO" id="GO:0015606">
    <property type="term" value="F:spermidine transmembrane transporter activity"/>
    <property type="evidence" value="ECO:0007669"/>
    <property type="project" value="TreeGrafter"/>
</dbReference>
<feature type="transmembrane region" description="Helical" evidence="9">
    <location>
        <begin position="286"/>
        <end position="314"/>
    </location>
</feature>
<feature type="transmembrane region" description="Helical" evidence="9">
    <location>
        <begin position="253"/>
        <end position="274"/>
    </location>
</feature>
<dbReference type="GO" id="GO:0015489">
    <property type="term" value="F:putrescine transmembrane transporter activity"/>
    <property type="evidence" value="ECO:0007669"/>
    <property type="project" value="TreeGrafter"/>
</dbReference>
<feature type="transmembrane region" description="Helical" evidence="9">
    <location>
        <begin position="616"/>
        <end position="641"/>
    </location>
</feature>
<evidence type="ECO:0000256" key="2">
    <source>
        <dbReference type="ARBA" id="ARBA00006434"/>
    </source>
</evidence>
<dbReference type="InterPro" id="IPR001734">
    <property type="entry name" value="Na/solute_symporter"/>
</dbReference>
<dbReference type="PROSITE" id="PS50283">
    <property type="entry name" value="NA_SOLUT_SYMP_3"/>
    <property type="match status" value="1"/>
</dbReference>
<dbReference type="PANTHER" id="PTHR46154:SF4">
    <property type="entry name" value="UREA ACTIVE TRANSPORTER"/>
    <property type="match status" value="1"/>
</dbReference>
<feature type="transmembrane region" description="Helical" evidence="9">
    <location>
        <begin position="194"/>
        <end position="212"/>
    </location>
</feature>
<reference evidence="10 11" key="1">
    <citation type="journal article" date="2018" name="Mycol. Prog.">
        <title>Coniella lustricola, a new species from submerged detritus.</title>
        <authorList>
            <person name="Raudabaugh D.B."/>
            <person name="Iturriaga T."/>
            <person name="Carver A."/>
            <person name="Mondo S."/>
            <person name="Pangilinan J."/>
            <person name="Lipzen A."/>
            <person name="He G."/>
            <person name="Amirebrahimi M."/>
            <person name="Grigoriev I.V."/>
            <person name="Miller A.N."/>
        </authorList>
    </citation>
    <scope>NUCLEOTIDE SEQUENCE [LARGE SCALE GENOMIC DNA]</scope>
    <source>
        <strain evidence="10 11">B22-T-1</strain>
    </source>
</reference>
<sequence length="731" mass="78008">MVHVALDPSYGYGIVLGLGALFALGMIFVTFILRRYNREQQTSEMFTTAGRTVKSGLVASAVVSSWTWAATLLQSTGVCYRYGVSGPFWYASGATVQILLFATLAIELKRRAPNAHTFLEVIKARFGTLPHIVFMVFGLMTNILVSLMLIVGGSATVNALTGMNTVAAIYLLPVGVVAYTVVGGLKATILTDWIHTFILLIIIIIFSLTAYATSDVLGSPGAVYDLLVQAAFDHPVAGNKDGSYLTMQSREGAIFFVINIVGNFGTVFLDNGYFNKAVAASPVHALPGYVLGGLSWFAIPWLTATTMGLAALALESNPRFPTYPDRMSDADVTAGLVLPYAAVALLGKSGAIATLLIMFMAVTSATSSELIAVSSIFTYDVYRTYIKPDASGRRLIWMSHCIVVGYALFIASFSVGLFYAGISMGYLYLMMGVIISSAVLPATLTLTWSGLNKWAASLSPVFGLALALIAWLVTAHKTCGNLGVTCTGSNNPMLAGNVVALLSPLVLIPLITLVSGGLDKYDWQSMMAIRQGDDAHASGSGSGSGSDEEAGRRVVQQAEGGEGVVHVHSEAHHEEQRKLHRAGKISKSITVVMTIAFLVLWPMPMYGSGYIFSKPFFTGWVVVGIIWIFCSLCGVGLFPVWEGRATLAYTAKCIWYDVTGRSSLALAGNQRAKTADVGGGVDVDAENRERRRREDGLSSSSSIEGAAVATDEEVIVGGGEKGEEEKMKMKS</sequence>
<dbReference type="CDD" id="cd11476">
    <property type="entry name" value="SLC5sbd_DUR3"/>
    <property type="match status" value="1"/>
</dbReference>
<keyword evidence="5 9" id="KW-1133">Transmembrane helix</keyword>
<keyword evidence="4 9" id="KW-0812">Transmembrane</keyword>
<evidence type="ECO:0000256" key="3">
    <source>
        <dbReference type="ARBA" id="ARBA00022448"/>
    </source>
</evidence>
<evidence type="ECO:0000313" key="10">
    <source>
        <dbReference type="EMBL" id="PSR80146.1"/>
    </source>
</evidence>
<name>A0A2T2ZZJ3_9PEZI</name>
<feature type="transmembrane region" description="Helical" evidence="9">
    <location>
        <begin position="334"/>
        <end position="362"/>
    </location>
</feature>
<dbReference type="OrthoDB" id="6132759at2759"/>
<dbReference type="EMBL" id="KZ678541">
    <property type="protein sequence ID" value="PSR80146.1"/>
    <property type="molecule type" value="Genomic_DNA"/>
</dbReference>
<feature type="region of interest" description="Disordered" evidence="8">
    <location>
        <begin position="675"/>
        <end position="731"/>
    </location>
</feature>
<feature type="transmembrane region" description="Helical" evidence="9">
    <location>
        <begin position="163"/>
        <end position="182"/>
    </location>
</feature>
<feature type="transmembrane region" description="Helical" evidence="9">
    <location>
        <begin position="395"/>
        <end position="420"/>
    </location>
</feature>
<evidence type="ECO:0000313" key="11">
    <source>
        <dbReference type="Proteomes" id="UP000241462"/>
    </source>
</evidence>
<dbReference type="InParanoid" id="A0A2T2ZZJ3"/>
<dbReference type="FunFam" id="1.20.1730.10:FF:000006">
    <property type="entry name" value="Urea active transporter"/>
    <property type="match status" value="1"/>
</dbReference>
<feature type="transmembrane region" description="Helical" evidence="9">
    <location>
        <begin position="129"/>
        <end position="151"/>
    </location>
</feature>
<dbReference type="GO" id="GO:0005886">
    <property type="term" value="C:plasma membrane"/>
    <property type="evidence" value="ECO:0007669"/>
    <property type="project" value="TreeGrafter"/>
</dbReference>
<keyword evidence="6 9" id="KW-0472">Membrane</keyword>
<dbReference type="STRING" id="2025994.A0A2T2ZZJ3"/>
<keyword evidence="11" id="KW-1185">Reference proteome</keyword>
<evidence type="ECO:0000256" key="5">
    <source>
        <dbReference type="ARBA" id="ARBA00022989"/>
    </source>
</evidence>
<keyword evidence="3" id="KW-0813">Transport</keyword>
<feature type="transmembrane region" description="Helical" evidence="9">
    <location>
        <begin position="12"/>
        <end position="34"/>
    </location>
</feature>
<evidence type="ECO:0000256" key="7">
    <source>
        <dbReference type="RuleBase" id="RU362091"/>
    </source>
</evidence>
<feature type="transmembrane region" description="Helical" evidence="9">
    <location>
        <begin position="88"/>
        <end position="108"/>
    </location>
</feature>
<comment type="similarity">
    <text evidence="2 7">Belongs to the sodium:solute symporter (SSF) (TC 2.A.21) family.</text>
</comment>
<dbReference type="InterPro" id="IPR031155">
    <property type="entry name" value="DUR"/>
</dbReference>
<feature type="transmembrane region" description="Helical" evidence="9">
    <location>
        <begin position="494"/>
        <end position="518"/>
    </location>
</feature>
<proteinExistence type="inferred from homology"/>
<evidence type="ECO:0000256" key="6">
    <source>
        <dbReference type="ARBA" id="ARBA00023136"/>
    </source>
</evidence>
<dbReference type="Proteomes" id="UP000241462">
    <property type="component" value="Unassembled WGS sequence"/>
</dbReference>
<dbReference type="InterPro" id="IPR038377">
    <property type="entry name" value="Na/Glc_symporter_sf"/>
</dbReference>
<accession>A0A2T2ZZJ3</accession>
<evidence type="ECO:0000256" key="8">
    <source>
        <dbReference type="SAM" id="MobiDB-lite"/>
    </source>
</evidence>
<feature type="transmembrane region" description="Helical" evidence="9">
    <location>
        <begin position="585"/>
        <end position="604"/>
    </location>
</feature>
<feature type="transmembrane region" description="Helical" evidence="9">
    <location>
        <begin position="454"/>
        <end position="474"/>
    </location>
</feature>
<feature type="compositionally biased region" description="Basic and acidic residues" evidence="8">
    <location>
        <begin position="720"/>
        <end position="731"/>
    </location>
</feature>
<dbReference type="Gene3D" id="1.20.1730.10">
    <property type="entry name" value="Sodium/glucose cotransporter"/>
    <property type="match status" value="1"/>
</dbReference>
<dbReference type="AlphaFoldDB" id="A0A2T2ZZJ3"/>
<feature type="region of interest" description="Disordered" evidence="8">
    <location>
        <begin position="534"/>
        <end position="553"/>
    </location>
</feature>
<dbReference type="Pfam" id="PF00474">
    <property type="entry name" value="SSF"/>
    <property type="match status" value="1"/>
</dbReference>
<dbReference type="PANTHER" id="PTHR46154">
    <property type="match status" value="1"/>
</dbReference>
<gene>
    <name evidence="10" type="ORF">BD289DRAFT_485165</name>
</gene>
<comment type="subcellular location">
    <subcellularLocation>
        <location evidence="1">Membrane</location>
        <topology evidence="1">Multi-pass membrane protein</topology>
    </subcellularLocation>
</comment>
<dbReference type="NCBIfam" id="TIGR00813">
    <property type="entry name" value="sss"/>
    <property type="match status" value="1"/>
</dbReference>